<dbReference type="Proteomes" id="UP000075903">
    <property type="component" value="Unassembled WGS sequence"/>
</dbReference>
<evidence type="ECO:0000313" key="3">
    <source>
        <dbReference type="Proteomes" id="UP000075903"/>
    </source>
</evidence>
<accession>A0A182VJ07</accession>
<feature type="signal peptide" evidence="1">
    <location>
        <begin position="1"/>
        <end position="26"/>
    </location>
</feature>
<keyword evidence="3" id="KW-1185">Reference proteome</keyword>
<dbReference type="EnsemblMetazoa" id="AMEM015793-RA">
    <property type="protein sequence ID" value="AMEM015793-PA"/>
    <property type="gene ID" value="AMEM015793"/>
</dbReference>
<organism evidence="2 3">
    <name type="scientific">Anopheles merus</name>
    <name type="common">Mosquito</name>
    <dbReference type="NCBI Taxonomy" id="30066"/>
    <lineage>
        <taxon>Eukaryota</taxon>
        <taxon>Metazoa</taxon>
        <taxon>Ecdysozoa</taxon>
        <taxon>Arthropoda</taxon>
        <taxon>Hexapoda</taxon>
        <taxon>Insecta</taxon>
        <taxon>Pterygota</taxon>
        <taxon>Neoptera</taxon>
        <taxon>Endopterygota</taxon>
        <taxon>Diptera</taxon>
        <taxon>Nematocera</taxon>
        <taxon>Culicoidea</taxon>
        <taxon>Culicidae</taxon>
        <taxon>Anophelinae</taxon>
        <taxon>Anopheles</taxon>
    </lineage>
</organism>
<proteinExistence type="predicted"/>
<evidence type="ECO:0000256" key="1">
    <source>
        <dbReference type="SAM" id="SignalP"/>
    </source>
</evidence>
<dbReference type="AlphaFoldDB" id="A0A182VJ07"/>
<name>A0A182VJ07_ANOME</name>
<reference evidence="2" key="1">
    <citation type="submission" date="2020-05" db="UniProtKB">
        <authorList>
            <consortium name="EnsemblMetazoa"/>
        </authorList>
    </citation>
    <scope>IDENTIFICATION</scope>
    <source>
        <strain evidence="2">MAF</strain>
    </source>
</reference>
<sequence length="222" mass="23044">MVVAAVLAVPFIFRISISFGVSPASAVEAFEPGIYSSYDRSLAVENATPCPDANGVELLMTPIIDGADTLRCFCLDFFRSKASGGTDDCGGTPTSLTSSSISRFTYVPLMLSASSLGRFLRNRPGDKLVATVDGSAVAIMMPDALLTVLPVKSTEPPLVGIPSIDLRRSMRPRIGLASEPTWASSRSITLFGSVAIPGVTVVAAGPVVNAPLPDGPVPAISD</sequence>
<feature type="chain" id="PRO_5008139795" evidence="1">
    <location>
        <begin position="27"/>
        <end position="222"/>
    </location>
</feature>
<protein>
    <submittedName>
        <fullName evidence="2">Uncharacterized protein</fullName>
    </submittedName>
</protein>
<keyword evidence="1" id="KW-0732">Signal</keyword>
<dbReference type="VEuPathDB" id="VectorBase:AMEM015793"/>
<evidence type="ECO:0000313" key="2">
    <source>
        <dbReference type="EnsemblMetazoa" id="AMEM015793-PA"/>
    </source>
</evidence>